<reference evidence="8" key="1">
    <citation type="submission" date="2021-02" db="EMBL/GenBank/DDBJ databases">
        <authorList>
            <person name="Dougan E. K."/>
            <person name="Rhodes N."/>
            <person name="Thang M."/>
            <person name="Chan C."/>
        </authorList>
    </citation>
    <scope>NUCLEOTIDE SEQUENCE</scope>
</reference>
<comment type="subcellular location">
    <subcellularLocation>
        <location evidence="1">Membrane</location>
        <topology evidence="1">Multi-pass membrane protein</topology>
    </subcellularLocation>
</comment>
<dbReference type="EMBL" id="CAJNNW010034141">
    <property type="protein sequence ID" value="CAE8721734.1"/>
    <property type="molecule type" value="Genomic_DNA"/>
</dbReference>
<feature type="transmembrane region" description="Helical" evidence="6">
    <location>
        <begin position="237"/>
        <end position="258"/>
    </location>
</feature>
<evidence type="ECO:0000313" key="9">
    <source>
        <dbReference type="Proteomes" id="UP000626109"/>
    </source>
</evidence>
<feature type="transmembrane region" description="Helical" evidence="6">
    <location>
        <begin position="135"/>
        <end position="152"/>
    </location>
</feature>
<feature type="transmembrane region" description="Helical" evidence="6">
    <location>
        <begin position="30"/>
        <end position="50"/>
    </location>
</feature>
<feature type="transmembrane region" description="Helical" evidence="6">
    <location>
        <begin position="278"/>
        <end position="296"/>
    </location>
</feature>
<feature type="compositionally biased region" description="Low complexity" evidence="5">
    <location>
        <begin position="331"/>
        <end position="343"/>
    </location>
</feature>
<organism evidence="8 9">
    <name type="scientific">Polarella glacialis</name>
    <name type="common">Dinoflagellate</name>
    <dbReference type="NCBI Taxonomy" id="89957"/>
    <lineage>
        <taxon>Eukaryota</taxon>
        <taxon>Sar</taxon>
        <taxon>Alveolata</taxon>
        <taxon>Dinophyceae</taxon>
        <taxon>Suessiales</taxon>
        <taxon>Suessiaceae</taxon>
        <taxon>Polarella</taxon>
    </lineage>
</organism>
<evidence type="ECO:0000256" key="5">
    <source>
        <dbReference type="SAM" id="MobiDB-lite"/>
    </source>
</evidence>
<feature type="transmembrane region" description="Helical" evidence="6">
    <location>
        <begin position="436"/>
        <end position="457"/>
    </location>
</feature>
<keyword evidence="3 6" id="KW-1133">Transmembrane helix</keyword>
<feature type="transmembrane region" description="Helical" evidence="6">
    <location>
        <begin position="201"/>
        <end position="225"/>
    </location>
</feature>
<evidence type="ECO:0000256" key="2">
    <source>
        <dbReference type="ARBA" id="ARBA00022692"/>
    </source>
</evidence>
<evidence type="ECO:0000256" key="4">
    <source>
        <dbReference type="ARBA" id="ARBA00023136"/>
    </source>
</evidence>
<dbReference type="GO" id="GO:0015179">
    <property type="term" value="F:L-amino acid transmembrane transporter activity"/>
    <property type="evidence" value="ECO:0007669"/>
    <property type="project" value="TreeGrafter"/>
</dbReference>
<name>A0A813L586_POLGL</name>
<feature type="transmembrane region" description="Helical" evidence="6">
    <location>
        <begin position="384"/>
        <end position="409"/>
    </location>
</feature>
<feature type="transmembrane region" description="Helical" evidence="6">
    <location>
        <begin position="159"/>
        <end position="181"/>
    </location>
</feature>
<proteinExistence type="predicted"/>
<evidence type="ECO:0000256" key="6">
    <source>
        <dbReference type="SAM" id="Phobius"/>
    </source>
</evidence>
<gene>
    <name evidence="8" type="ORF">PGLA2088_LOCUS42100</name>
</gene>
<feature type="domain" description="Amino acid transporter transmembrane" evidence="7">
    <location>
        <begin position="22"/>
        <end position="419"/>
    </location>
</feature>
<keyword evidence="4 6" id="KW-0472">Membrane</keyword>
<keyword evidence="2 6" id="KW-0812">Transmembrane</keyword>
<feature type="transmembrane region" description="Helical" evidence="6">
    <location>
        <begin position="98"/>
        <end position="123"/>
    </location>
</feature>
<feature type="region of interest" description="Disordered" evidence="5">
    <location>
        <begin position="321"/>
        <end position="343"/>
    </location>
</feature>
<dbReference type="GO" id="GO:0016020">
    <property type="term" value="C:membrane"/>
    <property type="evidence" value="ECO:0007669"/>
    <property type="project" value="UniProtKB-SubCell"/>
</dbReference>
<evidence type="ECO:0000259" key="7">
    <source>
        <dbReference type="Pfam" id="PF01490"/>
    </source>
</evidence>
<evidence type="ECO:0000313" key="8">
    <source>
        <dbReference type="EMBL" id="CAE8721734.1"/>
    </source>
</evidence>
<dbReference type="Proteomes" id="UP000626109">
    <property type="component" value="Unassembled WGS sequence"/>
</dbReference>
<evidence type="ECO:0000256" key="3">
    <source>
        <dbReference type="ARBA" id="ARBA00022989"/>
    </source>
</evidence>
<dbReference type="InterPro" id="IPR013057">
    <property type="entry name" value="AA_transpt_TM"/>
</dbReference>
<dbReference type="AlphaFoldDB" id="A0A813L586"/>
<comment type="caution">
    <text evidence="8">The sequence shown here is derived from an EMBL/GenBank/DDBJ whole genome shotgun (WGS) entry which is preliminary data.</text>
</comment>
<dbReference type="Pfam" id="PF01490">
    <property type="entry name" value="Aa_trans"/>
    <property type="match status" value="1"/>
</dbReference>
<feature type="transmembrane region" description="Helical" evidence="6">
    <location>
        <begin position="360"/>
        <end position="378"/>
    </location>
</feature>
<evidence type="ECO:0000256" key="1">
    <source>
        <dbReference type="ARBA" id="ARBA00004141"/>
    </source>
</evidence>
<sequence length="459" mass="47902">MAEGKDISGDEASAALIGPSSRSSALNATFNLVNTVVGGGISVVALPLAAKLSGIILYPVLNLVLAFLAGYTADLLILTSIHTHSTTYSIAARRTLGLWAPMLVHVLIVFFLFGAAVAVLQTFAAIVPPYLPGDSWIWVSASSLVTLLLLLFARSLDSIVSLSVYALIFLFAFGCLALDQAVENAHSLAGLPLWPSSGQSLLAATSILVFAYVCHFQVITIFQGLQEPRRHLWLQSLTASMGISGAFYSVVGICGLLANPGTAGNMLVDLLGSTLSKVVTFGLALGFAITVPLISWEGVRSFRALLCCESLARVCRSGGLESSETVDSNDDVSSGSSSSSEADGSTAACQIGSEGTTASFVAACCIWMTSVTLIAVYYKDVGKVISVTGAISGTPIMFVLPPLMFVSVINSENQGARVTLPDCTSLVTSRGIYGRWFAYATVALGIALTVACTYSSLMA</sequence>
<protein>
    <recommendedName>
        <fullName evidence="7">Amino acid transporter transmembrane domain-containing protein</fullName>
    </recommendedName>
</protein>
<feature type="transmembrane region" description="Helical" evidence="6">
    <location>
        <begin position="56"/>
        <end position="77"/>
    </location>
</feature>
<accession>A0A813L586</accession>
<dbReference type="PANTHER" id="PTHR22950">
    <property type="entry name" value="AMINO ACID TRANSPORTER"/>
    <property type="match status" value="1"/>
</dbReference>